<gene>
    <name evidence="1" type="ORF">H0264_32810</name>
</gene>
<sequence>MEFEIYLLMTMTCDDALKEAKLSGIDVSVDRATAISAAVSTQTGIGPSQFENMRNIMRSGSFTEDERTLSYRLNFWPGFSFLIAAAEGGLIADAKFVRTPGGHRPHITSPEELAPWSVTINELAEMFGPLRDGDHWPPYEEYLFEDHHGTLYGAGFSWGLMQDIEKIGHTSP</sequence>
<accession>A0A7D6ZBV7</accession>
<dbReference type="RefSeq" id="WP_181581139.1">
    <property type="nucleotide sequence ID" value="NZ_CP059399.1"/>
</dbReference>
<dbReference type="EMBL" id="CP059399">
    <property type="protein sequence ID" value="QLY29938.1"/>
    <property type="molecule type" value="Genomic_DNA"/>
</dbReference>
<organism evidence="1 2">
    <name type="scientific">Nocardia huaxiensis</name>
    <dbReference type="NCBI Taxonomy" id="2755382"/>
    <lineage>
        <taxon>Bacteria</taxon>
        <taxon>Bacillati</taxon>
        <taxon>Actinomycetota</taxon>
        <taxon>Actinomycetes</taxon>
        <taxon>Mycobacteriales</taxon>
        <taxon>Nocardiaceae</taxon>
        <taxon>Nocardia</taxon>
    </lineage>
</organism>
<evidence type="ECO:0000313" key="2">
    <source>
        <dbReference type="Proteomes" id="UP000515512"/>
    </source>
</evidence>
<dbReference type="Proteomes" id="UP000515512">
    <property type="component" value="Chromosome"/>
</dbReference>
<keyword evidence="2" id="KW-1185">Reference proteome</keyword>
<proteinExistence type="predicted"/>
<name>A0A7D6ZBV7_9NOCA</name>
<reference evidence="1 2" key="1">
    <citation type="submission" date="2020-07" db="EMBL/GenBank/DDBJ databases">
        <authorList>
            <person name="Zhuang K."/>
            <person name="Ran Y."/>
        </authorList>
    </citation>
    <scope>NUCLEOTIDE SEQUENCE [LARGE SCALE GENOMIC DNA]</scope>
    <source>
        <strain evidence="1 2">WCH-YHL-001</strain>
    </source>
</reference>
<dbReference type="AlphaFoldDB" id="A0A7D6ZBV7"/>
<protein>
    <submittedName>
        <fullName evidence="1">Uncharacterized protein</fullName>
    </submittedName>
</protein>
<dbReference type="KEGG" id="nhu:H0264_32810"/>
<evidence type="ECO:0000313" key="1">
    <source>
        <dbReference type="EMBL" id="QLY29938.1"/>
    </source>
</evidence>